<sequence length="44" mass="5309">MVQVLMLPVKNIWVCLRVKQNPKTRKQHCHPYSLVMRMFALNQE</sequence>
<reference evidence="1" key="1">
    <citation type="submission" date="2014-11" db="EMBL/GenBank/DDBJ databases">
        <authorList>
            <person name="Amaro Gonzalez C."/>
        </authorList>
    </citation>
    <scope>NUCLEOTIDE SEQUENCE</scope>
</reference>
<organism evidence="1">
    <name type="scientific">Anguilla anguilla</name>
    <name type="common">European freshwater eel</name>
    <name type="synonym">Muraena anguilla</name>
    <dbReference type="NCBI Taxonomy" id="7936"/>
    <lineage>
        <taxon>Eukaryota</taxon>
        <taxon>Metazoa</taxon>
        <taxon>Chordata</taxon>
        <taxon>Craniata</taxon>
        <taxon>Vertebrata</taxon>
        <taxon>Euteleostomi</taxon>
        <taxon>Actinopterygii</taxon>
        <taxon>Neopterygii</taxon>
        <taxon>Teleostei</taxon>
        <taxon>Anguilliformes</taxon>
        <taxon>Anguillidae</taxon>
        <taxon>Anguilla</taxon>
    </lineage>
</organism>
<evidence type="ECO:0000313" key="1">
    <source>
        <dbReference type="EMBL" id="JAI00087.1"/>
    </source>
</evidence>
<reference evidence="1" key="2">
    <citation type="journal article" date="2015" name="Fish Shellfish Immunol.">
        <title>Early steps in the European eel (Anguilla anguilla)-Vibrio vulnificus interaction in the gills: Role of the RtxA13 toxin.</title>
        <authorList>
            <person name="Callol A."/>
            <person name="Pajuelo D."/>
            <person name="Ebbesson L."/>
            <person name="Teles M."/>
            <person name="MacKenzie S."/>
            <person name="Amaro C."/>
        </authorList>
    </citation>
    <scope>NUCLEOTIDE SEQUENCE</scope>
</reference>
<dbReference type="EMBL" id="GBXM01008491">
    <property type="protein sequence ID" value="JAI00087.1"/>
    <property type="molecule type" value="Transcribed_RNA"/>
</dbReference>
<proteinExistence type="predicted"/>
<name>A0A0E9XCA4_ANGAN</name>
<accession>A0A0E9XCA4</accession>
<protein>
    <submittedName>
        <fullName evidence="1">Uncharacterized protein</fullName>
    </submittedName>
</protein>
<dbReference type="AlphaFoldDB" id="A0A0E9XCA4"/>